<feature type="compositionally biased region" description="Low complexity" evidence="1">
    <location>
        <begin position="98"/>
        <end position="107"/>
    </location>
</feature>
<dbReference type="AlphaFoldDB" id="X8J4J5"/>
<evidence type="ECO:0000256" key="1">
    <source>
        <dbReference type="SAM" id="MobiDB-lite"/>
    </source>
</evidence>
<evidence type="ECO:0000313" key="2">
    <source>
        <dbReference type="EMBL" id="EUC56166.1"/>
    </source>
</evidence>
<feature type="non-terminal residue" evidence="2">
    <location>
        <position position="133"/>
    </location>
</feature>
<organism evidence="2 3">
    <name type="scientific">Rhizoctonia solani AG-3 Rhs1AP</name>
    <dbReference type="NCBI Taxonomy" id="1086054"/>
    <lineage>
        <taxon>Eukaryota</taxon>
        <taxon>Fungi</taxon>
        <taxon>Dikarya</taxon>
        <taxon>Basidiomycota</taxon>
        <taxon>Agaricomycotina</taxon>
        <taxon>Agaricomycetes</taxon>
        <taxon>Cantharellales</taxon>
        <taxon>Ceratobasidiaceae</taxon>
        <taxon>Rhizoctonia</taxon>
    </lineage>
</organism>
<protein>
    <submittedName>
        <fullName evidence="2">Uncharacterized protein</fullName>
    </submittedName>
</protein>
<feature type="region of interest" description="Disordered" evidence="1">
    <location>
        <begin position="88"/>
        <end position="118"/>
    </location>
</feature>
<accession>X8J4J5</accession>
<name>X8J4J5_9AGAM</name>
<dbReference type="Proteomes" id="UP000030108">
    <property type="component" value="Unassembled WGS sequence"/>
</dbReference>
<dbReference type="EMBL" id="JATN01000322">
    <property type="protein sequence ID" value="EUC56166.1"/>
    <property type="molecule type" value="Genomic_DNA"/>
</dbReference>
<reference evidence="3" key="1">
    <citation type="journal article" date="2014" name="Genome Announc.">
        <title>Draft genome sequence of the plant-pathogenic soil fungus Rhizoctonia solani anastomosis group 3 strain Rhs1AP.</title>
        <authorList>
            <person name="Cubeta M.A."/>
            <person name="Thomas E."/>
            <person name="Dean R.A."/>
            <person name="Jabaji S."/>
            <person name="Neate S.M."/>
            <person name="Tavantzis S."/>
            <person name="Toda T."/>
            <person name="Vilgalys R."/>
            <person name="Bharathan N."/>
            <person name="Fedorova-Abrams N."/>
            <person name="Pakala S.B."/>
            <person name="Pakala S.M."/>
            <person name="Zafar N."/>
            <person name="Joardar V."/>
            <person name="Losada L."/>
            <person name="Nierman W.C."/>
        </authorList>
    </citation>
    <scope>NUCLEOTIDE SEQUENCE [LARGE SCALE GENOMIC DNA]</scope>
    <source>
        <strain evidence="3">AG-3</strain>
    </source>
</reference>
<gene>
    <name evidence="2" type="ORF">RSOL_164760</name>
</gene>
<evidence type="ECO:0000313" key="3">
    <source>
        <dbReference type="Proteomes" id="UP000030108"/>
    </source>
</evidence>
<comment type="caution">
    <text evidence="2">The sequence shown here is derived from an EMBL/GenBank/DDBJ whole genome shotgun (WGS) entry which is preliminary data.</text>
</comment>
<sequence length="133" mass="14676">MIITIYAGYLADTDLYSQWCVERAEVDPLFAKCYEDWKLSLDLGPLLCVVYGIAPLTTGPAIHHQGLFYDFSPEVAAAILERMNDKYKRMEDAKPKRAAQATQAAQSKKPKKGSNAKANAVAANLIENPAVEQ</sequence>
<proteinExistence type="predicted"/>